<accession>A0A8J2YEG0</accession>
<evidence type="ECO:0000313" key="1">
    <source>
        <dbReference type="EMBL" id="GGE23067.1"/>
    </source>
</evidence>
<dbReference type="EMBL" id="BMHQ01000009">
    <property type="protein sequence ID" value="GGE23067.1"/>
    <property type="molecule type" value="Genomic_DNA"/>
</dbReference>
<protein>
    <recommendedName>
        <fullName evidence="3">YqzE family protein</fullName>
    </recommendedName>
</protein>
<dbReference type="AlphaFoldDB" id="A0A8J2YEG0"/>
<gene>
    <name evidence="1" type="ORF">GCM10011571_26420</name>
</gene>
<evidence type="ECO:0000313" key="2">
    <source>
        <dbReference type="Proteomes" id="UP000625210"/>
    </source>
</evidence>
<sequence>MSSQDFLKYLVQEMVKYMETPKAERKEARLSRKQVRPGWKQHWFGMIPFSLHMYAKRQKNRSLRSEPGESPR</sequence>
<dbReference type="Pfam" id="PF14038">
    <property type="entry name" value="YqzE"/>
    <property type="match status" value="1"/>
</dbReference>
<organism evidence="1 2">
    <name type="scientific">Marinithermofilum abyssi</name>
    <dbReference type="NCBI Taxonomy" id="1571185"/>
    <lineage>
        <taxon>Bacteria</taxon>
        <taxon>Bacillati</taxon>
        <taxon>Bacillota</taxon>
        <taxon>Bacilli</taxon>
        <taxon>Bacillales</taxon>
        <taxon>Thermoactinomycetaceae</taxon>
        <taxon>Marinithermofilum</taxon>
    </lineage>
</organism>
<comment type="caution">
    <text evidence="1">The sequence shown here is derived from an EMBL/GenBank/DDBJ whole genome shotgun (WGS) entry which is preliminary data.</text>
</comment>
<dbReference type="InterPro" id="IPR025622">
    <property type="entry name" value="YqzE"/>
</dbReference>
<dbReference type="RefSeq" id="WP_188648361.1">
    <property type="nucleotide sequence ID" value="NZ_BMHQ01000009.1"/>
</dbReference>
<name>A0A8J2YEG0_9BACL</name>
<evidence type="ECO:0008006" key="3">
    <source>
        <dbReference type="Google" id="ProtNLM"/>
    </source>
</evidence>
<reference evidence="1" key="2">
    <citation type="submission" date="2020-09" db="EMBL/GenBank/DDBJ databases">
        <authorList>
            <person name="Sun Q."/>
            <person name="Zhou Y."/>
        </authorList>
    </citation>
    <scope>NUCLEOTIDE SEQUENCE</scope>
    <source>
        <strain evidence="1">CGMCC 1.15179</strain>
    </source>
</reference>
<proteinExistence type="predicted"/>
<reference evidence="1" key="1">
    <citation type="journal article" date="2014" name="Int. J. Syst. Evol. Microbiol.">
        <title>Complete genome sequence of Corynebacterium casei LMG S-19264T (=DSM 44701T), isolated from a smear-ripened cheese.</title>
        <authorList>
            <consortium name="US DOE Joint Genome Institute (JGI-PGF)"/>
            <person name="Walter F."/>
            <person name="Albersmeier A."/>
            <person name="Kalinowski J."/>
            <person name="Ruckert C."/>
        </authorList>
    </citation>
    <scope>NUCLEOTIDE SEQUENCE</scope>
    <source>
        <strain evidence="1">CGMCC 1.15179</strain>
    </source>
</reference>
<dbReference type="Proteomes" id="UP000625210">
    <property type="component" value="Unassembled WGS sequence"/>
</dbReference>
<keyword evidence="2" id="KW-1185">Reference proteome</keyword>